<evidence type="ECO:0000313" key="1">
    <source>
        <dbReference type="EMBL" id="MDK9364728.1"/>
    </source>
</evidence>
<keyword evidence="2" id="KW-1185">Reference proteome</keyword>
<sequence>MEQIPHGLAGKLMSFFQQWPKDLLLSDIRSTPVIFPEPGALQHFFTRLDKPLLALRHDSFRFEPWQVAGIGHNEVRNSTLLAWLLDPAGSHGLGDGPLGALLEILHKRSEGKFPAKFNRYCRVQVETNPTGDTRNRVDIEIDSDAFFLLIEVKIRAGEQENQMQRYCEEAAVRAGIRPWAVVYLTPHGGASQTVGPDVLPEHTPAISWRQLGLAFDTAVSETYQEIASAQPVSTARLMAACSAISFINHMNQL</sequence>
<dbReference type="Proteomes" id="UP001223214">
    <property type="component" value="Unassembled WGS sequence"/>
</dbReference>
<reference evidence="1 2" key="1">
    <citation type="submission" date="2023-06" db="EMBL/GenBank/DDBJ databases">
        <title>Identification and characterization of antibiotic-resistant Gram-negative bacteria.</title>
        <authorList>
            <person name="Cho G.-S."/>
            <person name="Lee J."/>
            <person name="Tai E."/>
            <person name="Jeong S."/>
            <person name="Kim I."/>
            <person name="Kim B.-E."/>
            <person name="Jeong M.-I."/>
            <person name="Oh K.-K."/>
            <person name="Franz C.M.A.P."/>
        </authorList>
    </citation>
    <scope>NUCLEOTIDE SEQUENCE [LARGE SCALE GENOMIC DNA]</scope>
    <source>
        <strain evidence="1 2">V106_12</strain>
    </source>
</reference>
<dbReference type="EMBL" id="JASSOM010000061">
    <property type="protein sequence ID" value="MDK9364728.1"/>
    <property type="molecule type" value="Genomic_DNA"/>
</dbReference>
<organism evidence="1 2">
    <name type="scientific">Lelliottia wanjuensis</name>
    <dbReference type="NCBI Taxonomy" id="3050585"/>
    <lineage>
        <taxon>Bacteria</taxon>
        <taxon>Pseudomonadati</taxon>
        <taxon>Pseudomonadota</taxon>
        <taxon>Gammaproteobacteria</taxon>
        <taxon>Enterobacterales</taxon>
        <taxon>Enterobacteriaceae</taxon>
        <taxon>Lelliottia</taxon>
    </lineage>
</organism>
<proteinExistence type="predicted"/>
<evidence type="ECO:0000313" key="2">
    <source>
        <dbReference type="Proteomes" id="UP001223214"/>
    </source>
</evidence>
<name>A0AAP4FTB7_9ENTR</name>
<protein>
    <submittedName>
        <fullName evidence="1">PD-(D/E)XK nuclease family protein</fullName>
    </submittedName>
</protein>
<dbReference type="AlphaFoldDB" id="A0AAP4FTB7"/>
<dbReference type="InterPro" id="IPR029470">
    <property type="entry name" value="PDDEXK_4"/>
</dbReference>
<dbReference type="RefSeq" id="WP_285149881.1">
    <property type="nucleotide sequence ID" value="NZ_JASSOM010000061.1"/>
</dbReference>
<comment type="caution">
    <text evidence="1">The sequence shown here is derived from an EMBL/GenBank/DDBJ whole genome shotgun (WGS) entry which is preliminary data.</text>
</comment>
<gene>
    <name evidence="1" type="ORF">QQF32_16140</name>
</gene>
<accession>A0AAP4FTB7</accession>
<dbReference type="Pfam" id="PF14281">
    <property type="entry name" value="PDDEXK_4"/>
    <property type="match status" value="1"/>
</dbReference>